<organism evidence="1 2">
    <name type="scientific">Candidatus Uhrbacteria bacterium RIFCSPLOWO2_01_FULL_47_24</name>
    <dbReference type="NCBI Taxonomy" id="1802401"/>
    <lineage>
        <taxon>Bacteria</taxon>
        <taxon>Candidatus Uhriibacteriota</taxon>
    </lineage>
</organism>
<reference evidence="1 2" key="1">
    <citation type="journal article" date="2016" name="Nat. Commun.">
        <title>Thousands of microbial genomes shed light on interconnected biogeochemical processes in an aquifer system.</title>
        <authorList>
            <person name="Anantharaman K."/>
            <person name="Brown C.T."/>
            <person name="Hug L.A."/>
            <person name="Sharon I."/>
            <person name="Castelle C.J."/>
            <person name="Probst A.J."/>
            <person name="Thomas B.C."/>
            <person name="Singh A."/>
            <person name="Wilkins M.J."/>
            <person name="Karaoz U."/>
            <person name="Brodie E.L."/>
            <person name="Williams K.H."/>
            <person name="Hubbard S.S."/>
            <person name="Banfield J.F."/>
        </authorList>
    </citation>
    <scope>NUCLEOTIDE SEQUENCE [LARGE SCALE GENOMIC DNA]</scope>
</reference>
<evidence type="ECO:0000313" key="2">
    <source>
        <dbReference type="Proteomes" id="UP000176897"/>
    </source>
</evidence>
<evidence type="ECO:0008006" key="3">
    <source>
        <dbReference type="Google" id="ProtNLM"/>
    </source>
</evidence>
<dbReference type="AlphaFoldDB" id="A0A1F7UR09"/>
<comment type="caution">
    <text evidence="1">The sequence shown here is derived from an EMBL/GenBank/DDBJ whole genome shotgun (WGS) entry which is preliminary data.</text>
</comment>
<dbReference type="STRING" id="1802401.A3B21_02205"/>
<protein>
    <recommendedName>
        <fullName evidence="3">DUF2283 domain-containing protein</fullName>
    </recommendedName>
</protein>
<proteinExistence type="predicted"/>
<dbReference type="Pfam" id="PF10049">
    <property type="entry name" value="DUF2283"/>
    <property type="match status" value="1"/>
</dbReference>
<evidence type="ECO:0000313" key="1">
    <source>
        <dbReference type="EMBL" id="OGL80164.1"/>
    </source>
</evidence>
<dbReference type="InterPro" id="IPR019270">
    <property type="entry name" value="DUF2283"/>
</dbReference>
<dbReference type="EMBL" id="MGEJ01000014">
    <property type="protein sequence ID" value="OGL80164.1"/>
    <property type="molecule type" value="Genomic_DNA"/>
</dbReference>
<name>A0A1F7UR09_9BACT</name>
<dbReference type="Proteomes" id="UP000176897">
    <property type="component" value="Unassembled WGS sequence"/>
</dbReference>
<gene>
    <name evidence="1" type="ORF">A3B21_02205</name>
</gene>
<sequence length="77" mass="8988">MAQIAIQETLKAVPIFLRMQYPHAWFDYDKEADVLYVSFERPQQATDSELLENNILVRRRGERIVGLTIMHASRLPS</sequence>
<accession>A0A1F7UR09</accession>